<feature type="transmembrane region" description="Helical" evidence="1">
    <location>
        <begin position="43"/>
        <end position="66"/>
    </location>
</feature>
<sequence>MSRRPFTIVIAAVLEGLLGLALLGSGVFILFSALMGNSADITYALPLAVFALGAAAALGYVAWGLFELHEWARSPVVLTQLFALIVAYYLWTSQQPVLSLALGGVAAAALAAVLAPATTATLFPAQDPPPRGGRKND</sequence>
<feature type="transmembrane region" description="Helical" evidence="1">
    <location>
        <begin position="98"/>
        <end position="123"/>
    </location>
</feature>
<dbReference type="AlphaFoldDB" id="A0A9W6P432"/>
<protein>
    <recommendedName>
        <fullName evidence="4">Integral membrane protein</fullName>
    </recommendedName>
</protein>
<keyword evidence="3" id="KW-1185">Reference proteome</keyword>
<keyword evidence="1" id="KW-0812">Transmembrane</keyword>
<evidence type="ECO:0000313" key="2">
    <source>
        <dbReference type="EMBL" id="GLU46722.1"/>
    </source>
</evidence>
<proteinExistence type="predicted"/>
<feature type="transmembrane region" description="Helical" evidence="1">
    <location>
        <begin position="72"/>
        <end position="91"/>
    </location>
</feature>
<accession>A0A9W6P432</accession>
<evidence type="ECO:0000313" key="3">
    <source>
        <dbReference type="Proteomes" id="UP001165092"/>
    </source>
</evidence>
<reference evidence="2" key="1">
    <citation type="submission" date="2023-02" db="EMBL/GenBank/DDBJ databases">
        <title>Nocardiopsis ansamitocini NBRC 112285.</title>
        <authorList>
            <person name="Ichikawa N."/>
            <person name="Sato H."/>
            <person name="Tonouchi N."/>
        </authorList>
    </citation>
    <scope>NUCLEOTIDE SEQUENCE</scope>
    <source>
        <strain evidence="2">NBRC 112285</strain>
    </source>
</reference>
<comment type="caution">
    <text evidence="2">The sequence shown here is derived from an EMBL/GenBank/DDBJ whole genome shotgun (WGS) entry which is preliminary data.</text>
</comment>
<keyword evidence="1" id="KW-1133">Transmembrane helix</keyword>
<evidence type="ECO:0000256" key="1">
    <source>
        <dbReference type="SAM" id="Phobius"/>
    </source>
</evidence>
<gene>
    <name evidence="2" type="ORF">Nans01_10730</name>
</gene>
<name>A0A9W6P432_9ACTN</name>
<feature type="transmembrane region" description="Helical" evidence="1">
    <location>
        <begin position="6"/>
        <end position="31"/>
    </location>
</feature>
<organism evidence="2 3">
    <name type="scientific">Nocardiopsis ansamitocini</name>
    <dbReference type="NCBI Taxonomy" id="1670832"/>
    <lineage>
        <taxon>Bacteria</taxon>
        <taxon>Bacillati</taxon>
        <taxon>Actinomycetota</taxon>
        <taxon>Actinomycetes</taxon>
        <taxon>Streptosporangiales</taxon>
        <taxon>Nocardiopsidaceae</taxon>
        <taxon>Nocardiopsis</taxon>
    </lineage>
</organism>
<dbReference type="RefSeq" id="WP_285757545.1">
    <property type="nucleotide sequence ID" value="NZ_BSQG01000001.1"/>
</dbReference>
<keyword evidence="1" id="KW-0472">Membrane</keyword>
<dbReference type="EMBL" id="BSQG01000001">
    <property type="protein sequence ID" value="GLU46722.1"/>
    <property type="molecule type" value="Genomic_DNA"/>
</dbReference>
<dbReference type="Proteomes" id="UP001165092">
    <property type="component" value="Unassembled WGS sequence"/>
</dbReference>
<evidence type="ECO:0008006" key="4">
    <source>
        <dbReference type="Google" id="ProtNLM"/>
    </source>
</evidence>